<evidence type="ECO:0000313" key="2">
    <source>
        <dbReference type="Proteomes" id="UP000614410"/>
    </source>
</evidence>
<dbReference type="Proteomes" id="UP000614410">
    <property type="component" value="Unassembled WGS sequence"/>
</dbReference>
<name>A0A934KLS3_9BACT</name>
<dbReference type="AlphaFoldDB" id="A0A934KLS3"/>
<evidence type="ECO:0000313" key="1">
    <source>
        <dbReference type="EMBL" id="MBJ7608145.1"/>
    </source>
</evidence>
<organism evidence="1 2">
    <name type="scientific">Candidatus Amunia macphersoniae</name>
    <dbReference type="NCBI Taxonomy" id="3127014"/>
    <lineage>
        <taxon>Bacteria</taxon>
        <taxon>Bacillati</taxon>
        <taxon>Candidatus Dormiibacterota</taxon>
        <taxon>Candidatus Dormibacteria</taxon>
        <taxon>Candidatus Aeolococcales</taxon>
        <taxon>Candidatus Aeolococcaceae</taxon>
        <taxon>Candidatus Amunia</taxon>
    </lineage>
</organism>
<protein>
    <submittedName>
        <fullName evidence="1">Uncharacterized protein</fullName>
    </submittedName>
</protein>
<sequence>MTTVHSWSDIPEFPSEAEEAAWWSSHDLGDELLARMRPVPLTSEESAERSARTRPVAVRFDEFTIQRLRALAALRNTGYQTLLKEFVNERLYEEEKRAGVV</sequence>
<accession>A0A934KLS3</accession>
<proteinExistence type="predicted"/>
<reference evidence="1 2" key="1">
    <citation type="submission" date="2020-10" db="EMBL/GenBank/DDBJ databases">
        <title>Ca. Dormibacterota MAGs.</title>
        <authorList>
            <person name="Montgomery K."/>
        </authorList>
    </citation>
    <scope>NUCLEOTIDE SEQUENCE [LARGE SCALE GENOMIC DNA]</scope>
    <source>
        <strain evidence="1">Mitchell_Peninsula_5</strain>
    </source>
</reference>
<dbReference type="InterPro" id="IPR022148">
    <property type="entry name" value="CopG_antitoxin"/>
</dbReference>
<dbReference type="EMBL" id="JAEKNN010000008">
    <property type="protein sequence ID" value="MBJ7608145.1"/>
    <property type="molecule type" value="Genomic_DNA"/>
</dbReference>
<gene>
    <name evidence="1" type="ORF">JF887_01770</name>
</gene>
<comment type="caution">
    <text evidence="1">The sequence shown here is derived from an EMBL/GenBank/DDBJ whole genome shotgun (WGS) entry which is preliminary data.</text>
</comment>
<dbReference type="Pfam" id="PF12441">
    <property type="entry name" value="CopG_antitoxin"/>
    <property type="match status" value="1"/>
</dbReference>